<accession>A0A0D9QSV9</accession>
<dbReference type="Proteomes" id="UP000054561">
    <property type="component" value="Unassembled WGS sequence"/>
</dbReference>
<dbReference type="EMBL" id="KQ001646">
    <property type="protein sequence ID" value="KJP90063.1"/>
    <property type="molecule type" value="Genomic_DNA"/>
</dbReference>
<feature type="coiled-coil region" evidence="1">
    <location>
        <begin position="35"/>
        <end position="62"/>
    </location>
</feature>
<dbReference type="OrthoDB" id="2163284at2759"/>
<keyword evidence="1" id="KW-0175">Coiled coil</keyword>
<feature type="compositionally biased region" description="Polar residues" evidence="2">
    <location>
        <begin position="136"/>
        <end position="147"/>
    </location>
</feature>
<evidence type="ECO:0000313" key="3">
    <source>
        <dbReference type="EMBL" id="KJP90063.1"/>
    </source>
</evidence>
<evidence type="ECO:0000313" key="4">
    <source>
        <dbReference type="Proteomes" id="UP000054561"/>
    </source>
</evidence>
<feature type="compositionally biased region" description="Basic and acidic residues" evidence="2">
    <location>
        <begin position="373"/>
        <end position="385"/>
    </location>
</feature>
<reference evidence="3 4" key="1">
    <citation type="submission" date="2014-03" db="EMBL/GenBank/DDBJ databases">
        <title>The Genome Sequence of Plasmodium fragile nilgiri.</title>
        <authorList>
            <consortium name="The Broad Institute Genomics Platform"/>
            <consortium name="The Broad Institute Genome Sequencing Center for Infectious Disease"/>
            <person name="Neafsey D."/>
            <person name="Duraisingh M."/>
            <person name="Young S.K."/>
            <person name="Zeng Q."/>
            <person name="Gargeya S."/>
            <person name="Abouelleil A."/>
            <person name="Alvarado L."/>
            <person name="Chapman S.B."/>
            <person name="Gainer-Dewar J."/>
            <person name="Goldberg J."/>
            <person name="Griggs A."/>
            <person name="Gujja S."/>
            <person name="Hansen M."/>
            <person name="Howarth C."/>
            <person name="Imamovic A."/>
            <person name="Larimer J."/>
            <person name="Pearson M."/>
            <person name="Poon T.W."/>
            <person name="Priest M."/>
            <person name="Roberts A."/>
            <person name="Saif S."/>
            <person name="Shea T."/>
            <person name="Sykes S."/>
            <person name="Wortman J."/>
            <person name="Nusbaum C."/>
            <person name="Birren B."/>
        </authorList>
    </citation>
    <scope>NUCLEOTIDE SEQUENCE [LARGE SCALE GENOMIC DNA]</scope>
    <source>
        <strain evidence="4">nilgiri</strain>
    </source>
</reference>
<feature type="compositionally biased region" description="Basic and acidic residues" evidence="2">
    <location>
        <begin position="401"/>
        <end position="412"/>
    </location>
</feature>
<feature type="region of interest" description="Disordered" evidence="2">
    <location>
        <begin position="246"/>
        <end position="287"/>
    </location>
</feature>
<dbReference type="OMA" id="IISDHME"/>
<organism evidence="3 4">
    <name type="scientific">Plasmodium fragile</name>
    <dbReference type="NCBI Taxonomy" id="5857"/>
    <lineage>
        <taxon>Eukaryota</taxon>
        <taxon>Sar</taxon>
        <taxon>Alveolata</taxon>
        <taxon>Apicomplexa</taxon>
        <taxon>Aconoidasida</taxon>
        <taxon>Haemosporida</taxon>
        <taxon>Plasmodiidae</taxon>
        <taxon>Plasmodium</taxon>
        <taxon>Plasmodium (Plasmodium)</taxon>
    </lineage>
</organism>
<sequence>MNPLNDDKLEKISNHELIRRIMELQNSLIIISDHMEFLKNKNRILDEENEKLENHIRDIVNDVKTELTQKFDKKKSPPLTYAPVIREEEAAIEQCNGCDNERSVQREPCEEQTCATPDSVVPVPTNAASPRRSISCGDSSSIQHTTNVQSWEHTNRAYPDKNETKIAQTSYEKNSDQHVNNMRVQKKEEQNLNLLKEHTKSSNIYNLLMETEKLNSIFNIASNVLNTSFFGIASKEQDGKRKACQSVQGCPGVEPRELHKHTQRGGSKTSTLEANPTEATSEANNYMDCSGGDVPAGGVAGKENTDIMDRVDIMEDEDINEKDKAQKETDIKREVLMVEENPIASHTNMVVNEIPIKGGYTPDDQITTPPDSHQMDENIHGGKDNNDEENQVNHIIPDEGDTIKRESYKALV</sequence>
<evidence type="ECO:0000256" key="1">
    <source>
        <dbReference type="SAM" id="Coils"/>
    </source>
</evidence>
<name>A0A0D9QSV9_PLAFR</name>
<protein>
    <submittedName>
        <fullName evidence="3">Uncharacterized protein</fullName>
    </submittedName>
</protein>
<keyword evidence="4" id="KW-1185">Reference proteome</keyword>
<feature type="region of interest" description="Disordered" evidence="2">
    <location>
        <begin position="359"/>
        <end position="412"/>
    </location>
</feature>
<gene>
    <name evidence="3" type="ORF">AK88_00232</name>
</gene>
<dbReference type="GeneID" id="24265546"/>
<dbReference type="VEuPathDB" id="PlasmoDB:AK88_00232"/>
<proteinExistence type="predicted"/>
<dbReference type="RefSeq" id="XP_012333306.1">
    <property type="nucleotide sequence ID" value="XM_012477883.1"/>
</dbReference>
<evidence type="ECO:0000256" key="2">
    <source>
        <dbReference type="SAM" id="MobiDB-lite"/>
    </source>
</evidence>
<dbReference type="AlphaFoldDB" id="A0A0D9QSV9"/>
<feature type="compositionally biased region" description="Polar residues" evidence="2">
    <location>
        <begin position="264"/>
        <end position="284"/>
    </location>
</feature>
<feature type="region of interest" description="Disordered" evidence="2">
    <location>
        <begin position="120"/>
        <end position="147"/>
    </location>
</feature>